<keyword evidence="6" id="KW-1185">Reference proteome</keyword>
<proteinExistence type="predicted"/>
<dbReference type="GO" id="GO:0005524">
    <property type="term" value="F:ATP binding"/>
    <property type="evidence" value="ECO:0007669"/>
    <property type="project" value="InterPro"/>
</dbReference>
<dbReference type="SMART" id="SM00288">
    <property type="entry name" value="VHS"/>
    <property type="match status" value="2"/>
</dbReference>
<feature type="compositionally biased region" description="Basic and acidic residues" evidence="1">
    <location>
        <begin position="1088"/>
        <end position="1113"/>
    </location>
</feature>
<evidence type="ECO:0000313" key="5">
    <source>
        <dbReference type="EMBL" id="KAF7356488.1"/>
    </source>
</evidence>
<protein>
    <submittedName>
        <fullName evidence="5">Kinase-like protein</fullName>
    </submittedName>
</protein>
<evidence type="ECO:0000256" key="2">
    <source>
        <dbReference type="SAM" id="Phobius"/>
    </source>
</evidence>
<feature type="region of interest" description="Disordered" evidence="1">
    <location>
        <begin position="1319"/>
        <end position="1347"/>
    </location>
</feature>
<dbReference type="GO" id="GO:0006897">
    <property type="term" value="P:endocytosis"/>
    <property type="evidence" value="ECO:0007669"/>
    <property type="project" value="InterPro"/>
</dbReference>
<reference evidence="5" key="1">
    <citation type="submission" date="2020-05" db="EMBL/GenBank/DDBJ databases">
        <title>Mycena genomes resolve the evolution of fungal bioluminescence.</title>
        <authorList>
            <person name="Tsai I.J."/>
        </authorList>
    </citation>
    <scope>NUCLEOTIDE SEQUENCE</scope>
    <source>
        <strain evidence="5">CCC161011</strain>
    </source>
</reference>
<feature type="compositionally biased region" description="Low complexity" evidence="1">
    <location>
        <begin position="1071"/>
        <end position="1083"/>
    </location>
</feature>
<dbReference type="InterPro" id="IPR002014">
    <property type="entry name" value="VHS_dom"/>
</dbReference>
<dbReference type="GO" id="GO:0043130">
    <property type="term" value="F:ubiquitin binding"/>
    <property type="evidence" value="ECO:0007669"/>
    <property type="project" value="InterPro"/>
</dbReference>
<dbReference type="PROSITE" id="PS50179">
    <property type="entry name" value="VHS"/>
    <property type="match status" value="2"/>
</dbReference>
<feature type="compositionally biased region" description="Low complexity" evidence="1">
    <location>
        <begin position="914"/>
        <end position="928"/>
    </location>
</feature>
<feature type="compositionally biased region" description="Basic and acidic residues" evidence="1">
    <location>
        <begin position="1326"/>
        <end position="1338"/>
    </location>
</feature>
<feature type="compositionally biased region" description="Basic and acidic residues" evidence="1">
    <location>
        <begin position="689"/>
        <end position="702"/>
    </location>
</feature>
<name>A0A8H7D2M4_9AGAR</name>
<dbReference type="PANTHER" id="PTHR47789:SF2">
    <property type="entry name" value="VHS DOMAIN-CONTAINING PROTEIN"/>
    <property type="match status" value="1"/>
</dbReference>
<dbReference type="InterPro" id="IPR001245">
    <property type="entry name" value="Ser-Thr/Tyr_kinase_cat_dom"/>
</dbReference>
<dbReference type="InterPro" id="IPR045007">
    <property type="entry name" value="LSB5"/>
</dbReference>
<dbReference type="Pfam" id="PF00790">
    <property type="entry name" value="VHS"/>
    <property type="match status" value="2"/>
</dbReference>
<feature type="compositionally biased region" description="Basic and acidic residues" evidence="1">
    <location>
        <begin position="1146"/>
        <end position="1165"/>
    </location>
</feature>
<feature type="region of interest" description="Disordered" evidence="1">
    <location>
        <begin position="888"/>
        <end position="1165"/>
    </location>
</feature>
<feature type="compositionally biased region" description="Low complexity" evidence="1">
    <location>
        <begin position="952"/>
        <end position="964"/>
    </location>
</feature>
<dbReference type="InterPro" id="IPR011009">
    <property type="entry name" value="Kinase-like_dom_sf"/>
</dbReference>
<dbReference type="GO" id="GO:0007034">
    <property type="term" value="P:vacuolar transport"/>
    <property type="evidence" value="ECO:0007669"/>
    <property type="project" value="UniProtKB-ARBA"/>
</dbReference>
<evidence type="ECO:0000256" key="1">
    <source>
        <dbReference type="SAM" id="MobiDB-lite"/>
    </source>
</evidence>
<evidence type="ECO:0000313" key="6">
    <source>
        <dbReference type="Proteomes" id="UP000620124"/>
    </source>
</evidence>
<feature type="region of interest" description="Disordered" evidence="1">
    <location>
        <begin position="454"/>
        <end position="473"/>
    </location>
</feature>
<sequence>MSEKPATNGDTASILVYEAVILFLKDACNVEIPGLGQFTNLQRILDGYLLSMASNNAVTAIVESVEYRKTLLELAMELGLSNDPNLRTALRIDEKRIASLLMFIFNTKSEEAAVLRLEDDSAQHFLDVVQDALDKGSLLPEEQSRMARRVIRKLSESCDRLPSSLFITGVSAREEHPTFGGGYGDIYRASYIDRPVALKRMRYFLRGSDLRRIHLKFCREALVWKDLQHPHILVFLGIDRETFPSSLCMVSPWMEHGTVMNYLQIHGHGNVDKLLYEIAQGLQYLHSCNIVHGDLRGGNILVNEDWNACLADFGLSKFSDATSSKTTNRGGSLYWMAPELIDPDRFGYDFLRTPATDVYAFGCVCLELYTGRPPFANLSEPAALIKIINGERPERPLASSPAMSALLWQNVTQFWAQNPSARPVSESVVQHMLWPAPLPSSSILVPSQLTLSSSPAPVSSTSQSPPSPAKQRKWWPVKRNVLGISLPSKLFTGGASISKNEDPQPISYQFSEGFMPHNPVISPTSTIGSPSSYSDVLSKPSPQPALHMNAPSLNNFSSSSETQQPSGHSRNKSEERRPKFGSLFRDNQNEKSKGGFWRHRVDKDRECEREEVSGDEGASPRPSSRPPSHSGRLPSRPTSLASRKRSDSIGTAGGDKRRLSVASWASSAVGSVTGRSRSKDKKTFANFTDEGKRNSEHRESDNGRSGVPTGTLHSITRRRSSSANVEDGSGVRSATARDHDSREQNRSRGRRDEENELTRKIGFLTATASEDWTLVLDICDQASATEANAKEAARALRREFKYGEPAAQLAAARLWAIMLRNSSDAFVSRSMSHKFLATLEDVLTSSHTSPVVRERLVGVLAAAAYASGPSQKEASFRGLWCRVKPDDKPEEGVPFDTEDPMFNPEKVSEDEGASPRPSSRPPSHSSRPPLRPTSRKRSDSIGTAGGDKRRLSVASWASSVVGSVTGRARSKDKETFASLTEERKRNSGHHESDNGRAAAQRLKTAASLGARRQWSVTPGNRITVGGRGDEENGLTRKIGAPSHFSRLPSRPTSRKRSDSVATAGGDRRRLSVASWASSAAASVTGRSRSKDKETFANLTDEGKRDPERRESDNGRSGVLSGTLHSITRRRSSSANVEDGIGVRGATARDHDSREQNRSRGRRDEENELTRKIGFLTATASEDWTLVLDVCDQASATEANAKEAARALRREFKYGEPAAQLAAARLWAIMLRNSSDAFVSRSMSRKFLATLEDVLTSSRTSPVVRERLMDVLAAAAYASGSKKDTGFRGLWCRIKPNDKPEEGDLECVLLTGKGLPDLMTPVPTSEDAARGPRDLEHPRCQSPWKNDSRIFSPQTTEQVVEALKVTDDGTLVGLALAFTVLVLVFTMPINVRPRFTLKIARDPFGRHGARCGKVMIDSTSAI</sequence>
<dbReference type="CDD" id="cd16980">
    <property type="entry name" value="VHS_Lsb5"/>
    <property type="match status" value="2"/>
</dbReference>
<feature type="compositionally biased region" description="Basic and acidic residues" evidence="1">
    <location>
        <begin position="969"/>
        <end position="994"/>
    </location>
</feature>
<dbReference type="PANTHER" id="PTHR47789">
    <property type="entry name" value="LAS SEVENTEEN-BINDING PROTEIN 5"/>
    <property type="match status" value="1"/>
</dbReference>
<dbReference type="Gene3D" id="1.10.510.10">
    <property type="entry name" value="Transferase(Phosphotransferase) domain 1"/>
    <property type="match status" value="1"/>
</dbReference>
<dbReference type="PROSITE" id="PS50011">
    <property type="entry name" value="PROTEIN_KINASE_DOM"/>
    <property type="match status" value="1"/>
</dbReference>
<feature type="region of interest" description="Disordered" evidence="1">
    <location>
        <begin position="517"/>
        <end position="754"/>
    </location>
</feature>
<dbReference type="GO" id="GO:0007015">
    <property type="term" value="P:actin filament organization"/>
    <property type="evidence" value="ECO:0007669"/>
    <property type="project" value="InterPro"/>
</dbReference>
<dbReference type="GO" id="GO:0030479">
    <property type="term" value="C:actin cortical patch"/>
    <property type="evidence" value="ECO:0007669"/>
    <property type="project" value="TreeGrafter"/>
</dbReference>
<dbReference type="PROSITE" id="PS00109">
    <property type="entry name" value="PROTEIN_KINASE_TYR"/>
    <property type="match status" value="1"/>
</dbReference>
<feature type="compositionally biased region" description="Low complexity" evidence="1">
    <location>
        <begin position="660"/>
        <end position="672"/>
    </location>
</feature>
<dbReference type="GO" id="GO:0035091">
    <property type="term" value="F:phosphatidylinositol binding"/>
    <property type="evidence" value="ECO:0007669"/>
    <property type="project" value="InterPro"/>
</dbReference>
<feature type="compositionally biased region" description="Basic and acidic residues" evidence="1">
    <location>
        <begin position="735"/>
        <end position="754"/>
    </location>
</feature>
<dbReference type="InterPro" id="IPR008942">
    <property type="entry name" value="ENTH_VHS"/>
</dbReference>
<gene>
    <name evidence="5" type="ORF">MVEN_00981900</name>
</gene>
<dbReference type="GO" id="GO:0004672">
    <property type="term" value="F:protein kinase activity"/>
    <property type="evidence" value="ECO:0007669"/>
    <property type="project" value="InterPro"/>
</dbReference>
<dbReference type="SUPFAM" id="SSF56112">
    <property type="entry name" value="Protein kinase-like (PK-like)"/>
    <property type="match status" value="1"/>
</dbReference>
<feature type="compositionally biased region" description="Polar residues" evidence="1">
    <location>
        <begin position="551"/>
        <end position="568"/>
    </location>
</feature>
<keyword evidence="5" id="KW-0418">Kinase</keyword>
<dbReference type="SUPFAM" id="SSF48464">
    <property type="entry name" value="ENTH/VHS domain"/>
    <property type="match status" value="2"/>
</dbReference>
<dbReference type="Proteomes" id="UP000620124">
    <property type="component" value="Unassembled WGS sequence"/>
</dbReference>
<keyword evidence="2" id="KW-0472">Membrane</keyword>
<accession>A0A8H7D2M4</accession>
<evidence type="ECO:0000259" key="3">
    <source>
        <dbReference type="PROSITE" id="PS50011"/>
    </source>
</evidence>
<feature type="domain" description="VHS" evidence="4">
    <location>
        <begin position="1180"/>
        <end position="1271"/>
    </location>
</feature>
<feature type="transmembrane region" description="Helical" evidence="2">
    <location>
        <begin position="1370"/>
        <end position="1390"/>
    </location>
</feature>
<comment type="caution">
    <text evidence="5">The sequence shown here is derived from an EMBL/GenBank/DDBJ whole genome shotgun (WGS) entry which is preliminary data.</text>
</comment>
<dbReference type="OrthoDB" id="4062651at2759"/>
<keyword evidence="5" id="KW-0808">Transferase</keyword>
<evidence type="ECO:0000259" key="4">
    <source>
        <dbReference type="PROSITE" id="PS50179"/>
    </source>
</evidence>
<dbReference type="Gene3D" id="1.25.40.90">
    <property type="match status" value="2"/>
</dbReference>
<feature type="domain" description="Protein kinase" evidence="3">
    <location>
        <begin position="172"/>
        <end position="434"/>
    </location>
</feature>
<organism evidence="5 6">
    <name type="scientific">Mycena venus</name>
    <dbReference type="NCBI Taxonomy" id="2733690"/>
    <lineage>
        <taxon>Eukaryota</taxon>
        <taxon>Fungi</taxon>
        <taxon>Dikarya</taxon>
        <taxon>Basidiomycota</taxon>
        <taxon>Agaricomycotina</taxon>
        <taxon>Agaricomycetes</taxon>
        <taxon>Agaricomycetidae</taxon>
        <taxon>Agaricales</taxon>
        <taxon>Marasmiineae</taxon>
        <taxon>Mycenaceae</taxon>
        <taxon>Mycena</taxon>
    </lineage>
</organism>
<dbReference type="GO" id="GO:0051666">
    <property type="term" value="P:actin cortical patch localization"/>
    <property type="evidence" value="ECO:0007669"/>
    <property type="project" value="TreeGrafter"/>
</dbReference>
<dbReference type="EMBL" id="JACAZI010000007">
    <property type="protein sequence ID" value="KAF7356488.1"/>
    <property type="molecule type" value="Genomic_DNA"/>
</dbReference>
<feature type="compositionally biased region" description="Low complexity" evidence="1">
    <location>
        <begin position="619"/>
        <end position="637"/>
    </location>
</feature>
<keyword evidence="2" id="KW-1133">Transmembrane helix</keyword>
<dbReference type="Pfam" id="PF07714">
    <property type="entry name" value="PK_Tyr_Ser-Thr"/>
    <property type="match status" value="1"/>
</dbReference>
<feature type="compositionally biased region" description="Low complexity" evidence="1">
    <location>
        <begin position="521"/>
        <end position="534"/>
    </location>
</feature>
<dbReference type="InterPro" id="IPR008266">
    <property type="entry name" value="Tyr_kinase_AS"/>
</dbReference>
<dbReference type="InterPro" id="IPR000719">
    <property type="entry name" value="Prot_kinase_dom"/>
</dbReference>
<keyword evidence="2" id="KW-0812">Transmembrane</keyword>
<feature type="domain" description="VHS" evidence="4">
    <location>
        <begin position="769"/>
        <end position="860"/>
    </location>
</feature>
<feature type="compositionally biased region" description="Low complexity" evidence="1">
    <location>
        <begin position="454"/>
        <end position="464"/>
    </location>
</feature>
<feature type="compositionally biased region" description="Basic and acidic residues" evidence="1">
    <location>
        <begin position="587"/>
        <end position="612"/>
    </location>
</feature>